<feature type="domain" description="Telomere-length maintenance and DNA damage repair" evidence="1">
    <location>
        <begin position="1"/>
        <end position="112"/>
    </location>
</feature>
<reference evidence="2" key="2">
    <citation type="submission" date="2025-09" db="UniProtKB">
        <authorList>
            <consortium name="Ensembl"/>
        </authorList>
    </citation>
    <scope>IDENTIFICATION</scope>
</reference>
<accession>A0A8D0HMZ9</accession>
<dbReference type="GO" id="GO:0004674">
    <property type="term" value="F:protein serine/threonine kinase activity"/>
    <property type="evidence" value="ECO:0007669"/>
    <property type="project" value="InterPro"/>
</dbReference>
<protein>
    <recommendedName>
        <fullName evidence="1">Telomere-length maintenance and DNA damage repair domain-containing protein</fullName>
    </recommendedName>
</protein>
<dbReference type="Ensembl" id="ENSSPUT00000024325.1">
    <property type="protein sequence ID" value="ENSSPUP00000022817.1"/>
    <property type="gene ID" value="ENSSPUG00000017508.1"/>
</dbReference>
<evidence type="ECO:0000313" key="3">
    <source>
        <dbReference type="Proteomes" id="UP000694392"/>
    </source>
</evidence>
<dbReference type="SMART" id="SM01342">
    <property type="entry name" value="TAN"/>
    <property type="match status" value="1"/>
</dbReference>
<keyword evidence="3" id="KW-1185">Reference proteome</keyword>
<proteinExistence type="predicted"/>
<sequence length="112" mass="13150">MSLAIHDLLVCCRQLENDKATERRKEVEKFKRLIRDSETVQQLDQNSDSRHGKHLNWDGVFRCLQKYIQKEMESLKFAKPNVSASTQASRQKKMQEISSLVKYFIRCANKSC</sequence>
<name>A0A8D0HMZ9_SPHPU</name>
<dbReference type="Proteomes" id="UP000694392">
    <property type="component" value="Unplaced"/>
</dbReference>
<dbReference type="Pfam" id="PF11640">
    <property type="entry name" value="TAN"/>
    <property type="match status" value="1"/>
</dbReference>
<evidence type="ECO:0000313" key="2">
    <source>
        <dbReference type="Ensembl" id="ENSSPUP00000022817.1"/>
    </source>
</evidence>
<dbReference type="InterPro" id="IPR021668">
    <property type="entry name" value="TAN"/>
</dbReference>
<organism evidence="2 3">
    <name type="scientific">Sphenodon punctatus</name>
    <name type="common">Tuatara</name>
    <name type="synonym">Hatteria punctata</name>
    <dbReference type="NCBI Taxonomy" id="8508"/>
    <lineage>
        <taxon>Eukaryota</taxon>
        <taxon>Metazoa</taxon>
        <taxon>Chordata</taxon>
        <taxon>Craniata</taxon>
        <taxon>Vertebrata</taxon>
        <taxon>Euteleostomi</taxon>
        <taxon>Lepidosauria</taxon>
        <taxon>Sphenodontia</taxon>
        <taxon>Sphenodontidae</taxon>
        <taxon>Sphenodon</taxon>
    </lineage>
</organism>
<evidence type="ECO:0000259" key="1">
    <source>
        <dbReference type="SMART" id="SM01342"/>
    </source>
</evidence>
<dbReference type="OMA" id="RCANKSQ"/>
<reference evidence="2" key="1">
    <citation type="submission" date="2025-08" db="UniProtKB">
        <authorList>
            <consortium name="Ensembl"/>
        </authorList>
    </citation>
    <scope>IDENTIFICATION</scope>
</reference>
<dbReference type="AlphaFoldDB" id="A0A8D0HMZ9"/>
<dbReference type="GeneTree" id="ENSGT00670000098061"/>